<feature type="domain" description="Protein kinase" evidence="4">
    <location>
        <begin position="1"/>
        <end position="276"/>
    </location>
</feature>
<accession>A0A162P4Q8</accession>
<dbReference type="FunFam" id="1.20.1440.180:FF:000007">
    <property type="entry name" value="Predicted protein"/>
    <property type="match status" value="1"/>
</dbReference>
<name>A0A162P4Q8_9CRUS</name>
<dbReference type="Gene3D" id="3.30.200.20">
    <property type="entry name" value="Phosphorylase Kinase, domain 1"/>
    <property type="match status" value="1"/>
</dbReference>
<dbReference type="GO" id="GO:0004674">
    <property type="term" value="F:protein serine/threonine kinase activity"/>
    <property type="evidence" value="ECO:0007669"/>
    <property type="project" value="InterPro"/>
</dbReference>
<keyword evidence="7" id="KW-1185">Reference proteome</keyword>
<dbReference type="GO" id="GO:1990604">
    <property type="term" value="C:IRE1-TRAF2-ASK1 complex"/>
    <property type="evidence" value="ECO:0007669"/>
    <property type="project" value="TreeGrafter"/>
</dbReference>
<dbReference type="InterPro" id="IPR038357">
    <property type="entry name" value="KEN_sf"/>
</dbReference>
<dbReference type="Pfam" id="PF06479">
    <property type="entry name" value="Ribonuc_2-5A"/>
    <property type="match status" value="1"/>
</dbReference>
<dbReference type="STRING" id="35525.A0A162P4Q8"/>
<dbReference type="InterPro" id="IPR045133">
    <property type="entry name" value="IRE1/2-like"/>
</dbReference>
<sequence length="406" mass="45405">MTAIALIMAAPNQPEWTTLGKLSLPKSAQTNAKSVEVLVFQGLYDGKIPVTIKRAKKSLSVVDKKILKDINHPSITRYYTTEADEEFYYIATEISTDTLEVLALKGVEGRKNTEPESAKPAVGTHKDVLHQITRAVAYLHDKKIIHGNINPQSIVICSQEPTLNDLKPSPRAKLANFEVEGAREGWKAPEYELKPEDLSPASDVFSLGVVFAYLLSNGLHPFGPVHLQQSNILFGFLHLSEEKLNDPSAVDLMKRMLDSDPTTRITIKGVLGHPYFMGAEEAIGFICKAVDEVLKPEMNLVNEGSESSIINELRNGEQPIIRGYWKQYLTPYVRKLIERRSYDAKSLPGLLLAIRDKAVQYADQSPEVKAEFGSKPEGYWIYWSTLFPSLLIHTWRVIVGRFGSNV</sequence>
<evidence type="ECO:0000256" key="2">
    <source>
        <dbReference type="ARBA" id="ARBA00022741"/>
    </source>
</evidence>
<dbReference type="OrthoDB" id="6331463at2759"/>
<protein>
    <submittedName>
        <fullName evidence="6">Putative Serine/threonine-protein kinase/endoribonuclease IRE2</fullName>
    </submittedName>
</protein>
<dbReference type="Pfam" id="PF00069">
    <property type="entry name" value="Pkinase"/>
    <property type="match status" value="1"/>
</dbReference>
<keyword evidence="3" id="KW-0067">ATP-binding</keyword>
<keyword evidence="2" id="KW-0547">Nucleotide-binding</keyword>
<evidence type="ECO:0000259" key="5">
    <source>
        <dbReference type="PROSITE" id="PS51392"/>
    </source>
</evidence>
<dbReference type="AlphaFoldDB" id="A0A162P4Q8"/>
<dbReference type="PANTHER" id="PTHR13954">
    <property type="entry name" value="IRE1-RELATED"/>
    <property type="match status" value="1"/>
</dbReference>
<dbReference type="GO" id="GO:0005524">
    <property type="term" value="F:ATP binding"/>
    <property type="evidence" value="ECO:0007669"/>
    <property type="project" value="UniProtKB-KW"/>
</dbReference>
<dbReference type="GO" id="GO:0070059">
    <property type="term" value="P:intrinsic apoptotic signaling pathway in response to endoplasmic reticulum stress"/>
    <property type="evidence" value="ECO:0007669"/>
    <property type="project" value="TreeGrafter"/>
</dbReference>
<dbReference type="GO" id="GO:0051082">
    <property type="term" value="F:unfolded protein binding"/>
    <property type="evidence" value="ECO:0007669"/>
    <property type="project" value="TreeGrafter"/>
</dbReference>
<dbReference type="GO" id="GO:0006397">
    <property type="term" value="P:mRNA processing"/>
    <property type="evidence" value="ECO:0007669"/>
    <property type="project" value="InterPro"/>
</dbReference>
<dbReference type="GO" id="GO:0004521">
    <property type="term" value="F:RNA endonuclease activity"/>
    <property type="evidence" value="ECO:0007669"/>
    <property type="project" value="InterPro"/>
</dbReference>
<evidence type="ECO:0000256" key="3">
    <source>
        <dbReference type="ARBA" id="ARBA00022840"/>
    </source>
</evidence>
<evidence type="ECO:0000259" key="4">
    <source>
        <dbReference type="PROSITE" id="PS50011"/>
    </source>
</evidence>
<dbReference type="InterPro" id="IPR010513">
    <property type="entry name" value="KEN_dom"/>
</dbReference>
<dbReference type="PROSITE" id="PS50011">
    <property type="entry name" value="PROTEIN_KINASE_DOM"/>
    <property type="match status" value="1"/>
</dbReference>
<dbReference type="Proteomes" id="UP000076858">
    <property type="component" value="Unassembled WGS sequence"/>
</dbReference>
<dbReference type="InterPro" id="IPR011009">
    <property type="entry name" value="Kinase-like_dom_sf"/>
</dbReference>
<evidence type="ECO:0000256" key="1">
    <source>
        <dbReference type="ARBA" id="ARBA00022729"/>
    </source>
</evidence>
<feature type="domain" description="KEN" evidence="5">
    <location>
        <begin position="279"/>
        <end position="406"/>
    </location>
</feature>
<dbReference type="Gene3D" id="1.20.1440.180">
    <property type="entry name" value="KEN domain"/>
    <property type="match status" value="1"/>
</dbReference>
<dbReference type="GO" id="GO:0036498">
    <property type="term" value="P:IRE1-mediated unfolded protein response"/>
    <property type="evidence" value="ECO:0007669"/>
    <property type="project" value="TreeGrafter"/>
</dbReference>
<dbReference type="PROSITE" id="PS51392">
    <property type="entry name" value="KEN"/>
    <property type="match status" value="1"/>
</dbReference>
<evidence type="ECO:0000313" key="7">
    <source>
        <dbReference type="Proteomes" id="UP000076858"/>
    </source>
</evidence>
<dbReference type="Gene3D" id="1.10.510.10">
    <property type="entry name" value="Transferase(Phosphotransferase) domain 1"/>
    <property type="match status" value="1"/>
</dbReference>
<gene>
    <name evidence="6" type="ORF">APZ42_015048</name>
</gene>
<dbReference type="PANTHER" id="PTHR13954:SF6">
    <property type="entry name" value="NON-SPECIFIC SERINE_THREONINE PROTEIN KINASE"/>
    <property type="match status" value="1"/>
</dbReference>
<dbReference type="EMBL" id="LRGB01000512">
    <property type="protein sequence ID" value="KZS18518.1"/>
    <property type="molecule type" value="Genomic_DNA"/>
</dbReference>
<dbReference type="InterPro" id="IPR000719">
    <property type="entry name" value="Prot_kinase_dom"/>
</dbReference>
<comment type="caution">
    <text evidence="6">The sequence shown here is derived from an EMBL/GenBank/DDBJ whole genome shotgun (WGS) entry which is preliminary data.</text>
</comment>
<keyword evidence="6" id="KW-0808">Transferase</keyword>
<evidence type="ECO:0000313" key="6">
    <source>
        <dbReference type="EMBL" id="KZS18518.1"/>
    </source>
</evidence>
<keyword evidence="6" id="KW-0418">Kinase</keyword>
<keyword evidence="1" id="KW-0732">Signal</keyword>
<proteinExistence type="predicted"/>
<organism evidence="6 7">
    <name type="scientific">Daphnia magna</name>
    <dbReference type="NCBI Taxonomy" id="35525"/>
    <lineage>
        <taxon>Eukaryota</taxon>
        <taxon>Metazoa</taxon>
        <taxon>Ecdysozoa</taxon>
        <taxon>Arthropoda</taxon>
        <taxon>Crustacea</taxon>
        <taxon>Branchiopoda</taxon>
        <taxon>Diplostraca</taxon>
        <taxon>Cladocera</taxon>
        <taxon>Anomopoda</taxon>
        <taxon>Daphniidae</taxon>
        <taxon>Daphnia</taxon>
    </lineage>
</organism>
<reference evidence="6 7" key="1">
    <citation type="submission" date="2016-03" db="EMBL/GenBank/DDBJ databases">
        <title>EvidentialGene: Evidence-directed Construction of Genes on Genomes.</title>
        <authorList>
            <person name="Gilbert D.G."/>
            <person name="Choi J.-H."/>
            <person name="Mockaitis K."/>
            <person name="Colbourne J."/>
            <person name="Pfrender M."/>
        </authorList>
    </citation>
    <scope>NUCLEOTIDE SEQUENCE [LARGE SCALE GENOMIC DNA]</scope>
    <source>
        <strain evidence="6 7">Xinb3</strain>
        <tissue evidence="6">Complete organism</tissue>
    </source>
</reference>
<dbReference type="SUPFAM" id="SSF56112">
    <property type="entry name" value="Protein kinase-like (PK-like)"/>
    <property type="match status" value="1"/>
</dbReference>